<dbReference type="Gene3D" id="3.60.10.10">
    <property type="entry name" value="Endonuclease/exonuclease/phosphatase"/>
    <property type="match status" value="1"/>
</dbReference>
<accession>A0AAV3Z9Q6</accession>
<protein>
    <submittedName>
        <fullName evidence="1">Uncharacterized protein</fullName>
    </submittedName>
</protein>
<comment type="caution">
    <text evidence="1">The sequence shown here is derived from an EMBL/GenBank/DDBJ whole genome shotgun (WGS) entry which is preliminary data.</text>
</comment>
<name>A0AAV3Z9Q6_9GAST</name>
<organism evidence="1 2">
    <name type="scientific">Plakobranchus ocellatus</name>
    <dbReference type="NCBI Taxonomy" id="259542"/>
    <lineage>
        <taxon>Eukaryota</taxon>
        <taxon>Metazoa</taxon>
        <taxon>Spiralia</taxon>
        <taxon>Lophotrochozoa</taxon>
        <taxon>Mollusca</taxon>
        <taxon>Gastropoda</taxon>
        <taxon>Heterobranchia</taxon>
        <taxon>Euthyneura</taxon>
        <taxon>Panpulmonata</taxon>
        <taxon>Sacoglossa</taxon>
        <taxon>Placobranchoidea</taxon>
        <taxon>Plakobranchidae</taxon>
        <taxon>Plakobranchus</taxon>
    </lineage>
</organism>
<dbReference type="Proteomes" id="UP000735302">
    <property type="component" value="Unassembled WGS sequence"/>
</dbReference>
<gene>
    <name evidence="1" type="ORF">PoB_001788100</name>
</gene>
<reference evidence="1 2" key="1">
    <citation type="journal article" date="2021" name="Elife">
        <title>Chloroplast acquisition without the gene transfer in kleptoplastic sea slugs, Plakobranchus ocellatus.</title>
        <authorList>
            <person name="Maeda T."/>
            <person name="Takahashi S."/>
            <person name="Yoshida T."/>
            <person name="Shimamura S."/>
            <person name="Takaki Y."/>
            <person name="Nagai Y."/>
            <person name="Toyoda A."/>
            <person name="Suzuki Y."/>
            <person name="Arimoto A."/>
            <person name="Ishii H."/>
            <person name="Satoh N."/>
            <person name="Nishiyama T."/>
            <person name="Hasebe M."/>
            <person name="Maruyama T."/>
            <person name="Minagawa J."/>
            <person name="Obokata J."/>
            <person name="Shigenobu S."/>
        </authorList>
    </citation>
    <scope>NUCLEOTIDE SEQUENCE [LARGE SCALE GENOMIC DNA]</scope>
</reference>
<evidence type="ECO:0000313" key="2">
    <source>
        <dbReference type="Proteomes" id="UP000735302"/>
    </source>
</evidence>
<dbReference type="EMBL" id="BLXT01002132">
    <property type="protein sequence ID" value="GFN91375.1"/>
    <property type="molecule type" value="Genomic_DNA"/>
</dbReference>
<proteinExistence type="predicted"/>
<sequence length="79" mass="9062">MGKTITIRLHKKRVRTTFIQVYAPAMNRSEEDLEHLQTVVDSIKRRNFIWAMVSFNAKIRKGGSKHQGFLGLSTRDSSA</sequence>
<keyword evidence="2" id="KW-1185">Reference proteome</keyword>
<evidence type="ECO:0000313" key="1">
    <source>
        <dbReference type="EMBL" id="GFN91375.1"/>
    </source>
</evidence>
<dbReference type="AlphaFoldDB" id="A0AAV3Z9Q6"/>
<dbReference type="InterPro" id="IPR036691">
    <property type="entry name" value="Endo/exonu/phosph_ase_sf"/>
</dbReference>